<dbReference type="EMBL" id="JAODUO010000291">
    <property type="protein sequence ID" value="KAK2183917.1"/>
    <property type="molecule type" value="Genomic_DNA"/>
</dbReference>
<evidence type="ECO:0000313" key="3">
    <source>
        <dbReference type="Proteomes" id="UP001209878"/>
    </source>
</evidence>
<organism evidence="2 3">
    <name type="scientific">Ridgeia piscesae</name>
    <name type="common">Tubeworm</name>
    <dbReference type="NCBI Taxonomy" id="27915"/>
    <lineage>
        <taxon>Eukaryota</taxon>
        <taxon>Metazoa</taxon>
        <taxon>Spiralia</taxon>
        <taxon>Lophotrochozoa</taxon>
        <taxon>Annelida</taxon>
        <taxon>Polychaeta</taxon>
        <taxon>Sedentaria</taxon>
        <taxon>Canalipalpata</taxon>
        <taxon>Sabellida</taxon>
        <taxon>Siboglinidae</taxon>
        <taxon>Ridgeia</taxon>
    </lineage>
</organism>
<keyword evidence="1" id="KW-0812">Transmembrane</keyword>
<dbReference type="AlphaFoldDB" id="A0AAD9UBU1"/>
<dbReference type="Proteomes" id="UP001209878">
    <property type="component" value="Unassembled WGS sequence"/>
</dbReference>
<gene>
    <name evidence="2" type="ORF">NP493_292g02009</name>
</gene>
<accession>A0AAD9UBU1</accession>
<feature type="transmembrane region" description="Helical" evidence="1">
    <location>
        <begin position="73"/>
        <end position="96"/>
    </location>
</feature>
<feature type="transmembrane region" description="Helical" evidence="1">
    <location>
        <begin position="26"/>
        <end position="53"/>
    </location>
</feature>
<name>A0AAD9UBU1_RIDPI</name>
<protein>
    <submittedName>
        <fullName evidence="2">Uncharacterized protein</fullName>
    </submittedName>
</protein>
<sequence length="121" mass="12704">MTSGSCVPSSVTPSTMTRKLLELAVLLRRFMISTSVVSGFIIGSMLVTVHLSPQPGTAWKSEALPTVSVLRTFLAYLTMALPIGCSLLASAVPAMAKKASAGSTRGTPQTWQCGTLVAHHE</sequence>
<evidence type="ECO:0000313" key="2">
    <source>
        <dbReference type="EMBL" id="KAK2183917.1"/>
    </source>
</evidence>
<comment type="caution">
    <text evidence="2">The sequence shown here is derived from an EMBL/GenBank/DDBJ whole genome shotgun (WGS) entry which is preliminary data.</text>
</comment>
<evidence type="ECO:0000256" key="1">
    <source>
        <dbReference type="SAM" id="Phobius"/>
    </source>
</evidence>
<keyword evidence="3" id="KW-1185">Reference proteome</keyword>
<keyword evidence="1" id="KW-1133">Transmembrane helix</keyword>
<keyword evidence="1" id="KW-0472">Membrane</keyword>
<proteinExistence type="predicted"/>
<reference evidence="2" key="1">
    <citation type="journal article" date="2023" name="Mol. Biol. Evol.">
        <title>Third-Generation Sequencing Reveals the Adaptive Role of the Epigenome in Three Deep-Sea Polychaetes.</title>
        <authorList>
            <person name="Perez M."/>
            <person name="Aroh O."/>
            <person name="Sun Y."/>
            <person name="Lan Y."/>
            <person name="Juniper S.K."/>
            <person name="Young C.R."/>
            <person name="Angers B."/>
            <person name="Qian P.Y."/>
        </authorList>
    </citation>
    <scope>NUCLEOTIDE SEQUENCE</scope>
    <source>
        <strain evidence="2">R07B-5</strain>
    </source>
</reference>